<evidence type="ECO:0000313" key="2">
    <source>
        <dbReference type="Proteomes" id="UP000828251"/>
    </source>
</evidence>
<evidence type="ECO:0000313" key="1">
    <source>
        <dbReference type="EMBL" id="KAH1047107.1"/>
    </source>
</evidence>
<dbReference type="Proteomes" id="UP000828251">
    <property type="component" value="Unassembled WGS sequence"/>
</dbReference>
<keyword evidence="2" id="KW-1185">Reference proteome</keyword>
<organism evidence="1 2">
    <name type="scientific">Gossypium stocksii</name>
    <dbReference type="NCBI Taxonomy" id="47602"/>
    <lineage>
        <taxon>Eukaryota</taxon>
        <taxon>Viridiplantae</taxon>
        <taxon>Streptophyta</taxon>
        <taxon>Embryophyta</taxon>
        <taxon>Tracheophyta</taxon>
        <taxon>Spermatophyta</taxon>
        <taxon>Magnoliopsida</taxon>
        <taxon>eudicotyledons</taxon>
        <taxon>Gunneridae</taxon>
        <taxon>Pentapetalae</taxon>
        <taxon>rosids</taxon>
        <taxon>malvids</taxon>
        <taxon>Malvales</taxon>
        <taxon>Malvaceae</taxon>
        <taxon>Malvoideae</taxon>
        <taxon>Gossypium</taxon>
    </lineage>
</organism>
<gene>
    <name evidence="1" type="ORF">J1N35_037891</name>
</gene>
<sequence length="139" mass="15721">MDDGNMGKAPSQNLNVSKIRNTGKLIEGKDGRFWATRKINKVSHGKENFLKIKNSFKIPLRDFMSKLAQSIMNISNADPGTSDARDGPSAMVDFGKRHFMRSLGNIQKAMDQSTSRRLIKLEMEVRDELESVLNHEELL</sequence>
<name>A0A9D3UL16_9ROSI</name>
<reference evidence="1 2" key="1">
    <citation type="journal article" date="2021" name="Plant Biotechnol. J.">
        <title>Multi-omics assisted identification of the key and species-specific regulatory components of drought-tolerant mechanisms in Gossypium stocksii.</title>
        <authorList>
            <person name="Yu D."/>
            <person name="Ke L."/>
            <person name="Zhang D."/>
            <person name="Wu Y."/>
            <person name="Sun Y."/>
            <person name="Mei J."/>
            <person name="Sun J."/>
            <person name="Sun Y."/>
        </authorList>
    </citation>
    <scope>NUCLEOTIDE SEQUENCE [LARGE SCALE GENOMIC DNA]</scope>
    <source>
        <strain evidence="2">cv. E1</strain>
        <tissue evidence="1">Leaf</tissue>
    </source>
</reference>
<accession>A0A9D3UL16</accession>
<protein>
    <submittedName>
        <fullName evidence="1">Uncharacterized protein</fullName>
    </submittedName>
</protein>
<dbReference type="AlphaFoldDB" id="A0A9D3UL16"/>
<proteinExistence type="predicted"/>
<comment type="caution">
    <text evidence="1">The sequence shown here is derived from an EMBL/GenBank/DDBJ whole genome shotgun (WGS) entry which is preliminary data.</text>
</comment>
<dbReference type="EMBL" id="JAIQCV010000011">
    <property type="protein sequence ID" value="KAH1047107.1"/>
    <property type="molecule type" value="Genomic_DNA"/>
</dbReference>